<evidence type="ECO:0000313" key="1">
    <source>
        <dbReference type="EMBL" id="MBW0552348.1"/>
    </source>
</evidence>
<reference evidence="1" key="1">
    <citation type="submission" date="2021-03" db="EMBL/GenBank/DDBJ databases">
        <title>Draft genome sequence of rust myrtle Austropuccinia psidii MF-1, a brazilian biotype.</title>
        <authorList>
            <person name="Quecine M.C."/>
            <person name="Pachon D.M.R."/>
            <person name="Bonatelli M.L."/>
            <person name="Correr F.H."/>
            <person name="Franceschini L.M."/>
            <person name="Leite T.F."/>
            <person name="Margarido G.R.A."/>
            <person name="Almeida C.A."/>
            <person name="Ferrarezi J.A."/>
            <person name="Labate C.A."/>
        </authorList>
    </citation>
    <scope>NUCLEOTIDE SEQUENCE</scope>
    <source>
        <strain evidence="1">MF-1</strain>
    </source>
</reference>
<sequence length="151" mass="17251">MNPRGIGGNTTSLVTLSEFTPIILASGEETLIHFFIAKGSFHTVLGRPFFLENNIRQELFYKQCEIPIYQEPYARILCISLLKPQPIGCKTGPPGEMEFFNMAKLVRNTPRKNFQNAKRDNKIMKFTKKTKGLSISPNEEELGQELKITKW</sequence>
<keyword evidence="2" id="KW-1185">Reference proteome</keyword>
<dbReference type="AlphaFoldDB" id="A0A9Q3P817"/>
<gene>
    <name evidence="1" type="ORF">O181_092063</name>
</gene>
<evidence type="ECO:0000313" key="2">
    <source>
        <dbReference type="Proteomes" id="UP000765509"/>
    </source>
</evidence>
<comment type="caution">
    <text evidence="1">The sequence shown here is derived from an EMBL/GenBank/DDBJ whole genome shotgun (WGS) entry which is preliminary data.</text>
</comment>
<dbReference type="EMBL" id="AVOT02058469">
    <property type="protein sequence ID" value="MBW0552348.1"/>
    <property type="molecule type" value="Genomic_DNA"/>
</dbReference>
<protein>
    <submittedName>
        <fullName evidence="1">Uncharacterized protein</fullName>
    </submittedName>
</protein>
<name>A0A9Q3P817_9BASI</name>
<accession>A0A9Q3P817</accession>
<proteinExistence type="predicted"/>
<dbReference type="Proteomes" id="UP000765509">
    <property type="component" value="Unassembled WGS sequence"/>
</dbReference>
<organism evidence="1 2">
    <name type="scientific">Austropuccinia psidii MF-1</name>
    <dbReference type="NCBI Taxonomy" id="1389203"/>
    <lineage>
        <taxon>Eukaryota</taxon>
        <taxon>Fungi</taxon>
        <taxon>Dikarya</taxon>
        <taxon>Basidiomycota</taxon>
        <taxon>Pucciniomycotina</taxon>
        <taxon>Pucciniomycetes</taxon>
        <taxon>Pucciniales</taxon>
        <taxon>Sphaerophragmiaceae</taxon>
        <taxon>Austropuccinia</taxon>
    </lineage>
</organism>